<dbReference type="Proteomes" id="UP001155145">
    <property type="component" value="Unassembled WGS sequence"/>
</dbReference>
<dbReference type="SUPFAM" id="SSF51556">
    <property type="entry name" value="Metallo-dependent hydrolases"/>
    <property type="match status" value="1"/>
</dbReference>
<dbReference type="AlphaFoldDB" id="A0A9X1S9H3"/>
<gene>
    <name evidence="5" type="ORF">LJ755_05890</name>
    <name evidence="6" type="ORF">MUK71_15025</name>
</gene>
<organism evidence="5 8">
    <name type="scientific">Arthrobacter zhangbolii</name>
    <dbReference type="NCBI Taxonomy" id="2886936"/>
    <lineage>
        <taxon>Bacteria</taxon>
        <taxon>Bacillati</taxon>
        <taxon>Actinomycetota</taxon>
        <taxon>Actinomycetes</taxon>
        <taxon>Micrococcales</taxon>
        <taxon>Micrococcaceae</taxon>
        <taxon>Arthrobacter</taxon>
    </lineage>
</organism>
<dbReference type="EMBL" id="JAJFZT010000003">
    <property type="protein sequence ID" value="MCC3272262.1"/>
    <property type="molecule type" value="Genomic_DNA"/>
</dbReference>
<feature type="binding site" evidence="3">
    <location>
        <position position="161"/>
    </location>
    <ligand>
        <name>a divalent metal cation</name>
        <dbReference type="ChEBI" id="CHEBI:60240"/>
        <label>1</label>
    </ligand>
</feature>
<evidence type="ECO:0000256" key="2">
    <source>
        <dbReference type="ARBA" id="ARBA00022801"/>
    </source>
</evidence>
<evidence type="ECO:0000313" key="6">
    <source>
        <dbReference type="EMBL" id="UON91872.1"/>
    </source>
</evidence>
<protein>
    <recommendedName>
        <fullName evidence="9">Aryldialkylphosphatase</fullName>
    </recommendedName>
</protein>
<feature type="binding site" evidence="3">
    <location>
        <position position="223"/>
    </location>
    <ligand>
        <name>a divalent metal cation</name>
        <dbReference type="ChEBI" id="CHEBI:60240"/>
        <label>2</label>
    </ligand>
</feature>
<evidence type="ECO:0000256" key="4">
    <source>
        <dbReference type="PROSITE-ProRule" id="PRU00679"/>
    </source>
</evidence>
<dbReference type="PANTHER" id="PTHR10819">
    <property type="entry name" value="PHOSPHOTRIESTERASE-RELATED"/>
    <property type="match status" value="1"/>
</dbReference>
<keyword evidence="2" id="KW-0378">Hydrolase</keyword>
<feature type="binding site" evidence="3">
    <location>
        <position position="24"/>
    </location>
    <ligand>
        <name>a divalent metal cation</name>
        <dbReference type="ChEBI" id="CHEBI:60240"/>
        <label>1</label>
    </ligand>
</feature>
<sequence>MTTVQTVGGPVEHTELGLVLPHEHLANDLARAFTPAEDPQIRTLLAGPVTAELAPVLREHPYNSKDNCGLHDPAAVVEDLSAFRAAGGTTVIDLTPPGLGRDPEALLRYSEASGVRVVMGSGWYLQKFQAGEELAASEEELTAQILADFERPGVRPGVIGEIGVSPSFTAAEEKSLRAAARAQLQLGVPLFVHLPGWLRVGHRVLDIVLDECGVRPEAVVLCHMDPSSEDPGYQLELAKRGTYLCFDMLGMPYSYPGEGISPTPDQAAEAVARLIEAGYRDRILLSHDVFLKGMLSRYGGNGFGFVPSVFPRFLAERGVSGETARELMTRNPAQLFVDSHHA</sequence>
<evidence type="ECO:0000313" key="5">
    <source>
        <dbReference type="EMBL" id="MCC3272262.1"/>
    </source>
</evidence>
<dbReference type="PROSITE" id="PS51347">
    <property type="entry name" value="PHOSPHOTRIESTERASE_2"/>
    <property type="match status" value="1"/>
</dbReference>
<dbReference type="InterPro" id="IPR001559">
    <property type="entry name" value="Phosphotriesterase"/>
</dbReference>
<dbReference type="Proteomes" id="UP000829758">
    <property type="component" value="Chromosome"/>
</dbReference>
<keyword evidence="1 3" id="KW-0479">Metal-binding</keyword>
<dbReference type="Gene3D" id="3.20.20.140">
    <property type="entry name" value="Metal-dependent hydrolases"/>
    <property type="match status" value="1"/>
</dbReference>
<dbReference type="GO" id="GO:0016787">
    <property type="term" value="F:hydrolase activity"/>
    <property type="evidence" value="ECO:0007669"/>
    <property type="project" value="UniProtKB-KW"/>
</dbReference>
<name>A0A9X1S9H3_9MICC</name>
<evidence type="ECO:0000256" key="3">
    <source>
        <dbReference type="PIRSR" id="PIRSR601559-52"/>
    </source>
</evidence>
<evidence type="ECO:0000313" key="7">
    <source>
        <dbReference type="Proteomes" id="UP000829758"/>
    </source>
</evidence>
<feature type="binding site" evidence="3">
    <location>
        <position position="288"/>
    </location>
    <ligand>
        <name>a divalent metal cation</name>
        <dbReference type="ChEBI" id="CHEBI:60240"/>
        <label>1</label>
    </ligand>
</feature>
<dbReference type="InterPro" id="IPR032466">
    <property type="entry name" value="Metal_Hydrolase"/>
</dbReference>
<reference evidence="5" key="1">
    <citation type="submission" date="2021-10" db="EMBL/GenBank/DDBJ databases">
        <title>Novel species in genus Arthrobacter.</title>
        <authorList>
            <person name="Liu Y."/>
        </authorList>
    </citation>
    <scope>NUCLEOTIDE SEQUENCE</scope>
    <source>
        <strain evidence="7">zg-Y462</strain>
        <strain evidence="5">Zg-Y462</strain>
    </source>
</reference>
<evidence type="ECO:0008006" key="9">
    <source>
        <dbReference type="Google" id="ProtNLM"/>
    </source>
</evidence>
<feature type="binding site" evidence="3">
    <location>
        <position position="161"/>
    </location>
    <ligand>
        <name>a divalent metal cation</name>
        <dbReference type="ChEBI" id="CHEBI:60240"/>
        <label>2</label>
    </ligand>
</feature>
<comment type="cofactor">
    <cofactor evidence="3">
        <name>a divalent metal cation</name>
        <dbReference type="ChEBI" id="CHEBI:60240"/>
    </cofactor>
    <text evidence="3">Binds 2 divalent metal cations per subunit.</text>
</comment>
<dbReference type="PANTHER" id="PTHR10819:SF3">
    <property type="entry name" value="PHOSPHOTRIESTERASE-RELATED PROTEIN"/>
    <property type="match status" value="1"/>
</dbReference>
<comment type="similarity">
    <text evidence="4">Belongs to the metallo-dependent hydrolases superfamily. Phosphotriesterase family.</text>
</comment>
<proteinExistence type="inferred from homology"/>
<dbReference type="GO" id="GO:0008270">
    <property type="term" value="F:zinc ion binding"/>
    <property type="evidence" value="ECO:0007669"/>
    <property type="project" value="InterPro"/>
</dbReference>
<feature type="binding site" evidence="3">
    <location>
        <position position="193"/>
    </location>
    <ligand>
        <name>a divalent metal cation</name>
        <dbReference type="ChEBI" id="CHEBI:60240"/>
        <label>2</label>
    </ligand>
</feature>
<evidence type="ECO:0000256" key="1">
    <source>
        <dbReference type="ARBA" id="ARBA00022723"/>
    </source>
</evidence>
<feature type="binding site" evidence="3">
    <location>
        <position position="22"/>
    </location>
    <ligand>
        <name>a divalent metal cation</name>
        <dbReference type="ChEBI" id="CHEBI:60240"/>
        <label>1</label>
    </ligand>
</feature>
<accession>A0A9X1S9H3</accession>
<evidence type="ECO:0000313" key="8">
    <source>
        <dbReference type="Proteomes" id="UP001155145"/>
    </source>
</evidence>
<dbReference type="RefSeq" id="WP_227928373.1">
    <property type="nucleotide sequence ID" value="NZ_CP094984.1"/>
</dbReference>
<comment type="caution">
    <text evidence="4">Lacks conserved residue(s) required for the propagation of feature annotation.</text>
</comment>
<dbReference type="Pfam" id="PF02126">
    <property type="entry name" value="PTE"/>
    <property type="match status" value="1"/>
</dbReference>
<keyword evidence="7" id="KW-1185">Reference proteome</keyword>
<dbReference type="EMBL" id="CP094984">
    <property type="protein sequence ID" value="UON91872.1"/>
    <property type="molecule type" value="Genomic_DNA"/>
</dbReference>